<dbReference type="EMBL" id="GBRH01268708">
    <property type="protein sequence ID" value="JAD29187.1"/>
    <property type="molecule type" value="Transcribed_RNA"/>
</dbReference>
<proteinExistence type="predicted"/>
<accession>A0A0A8Z2X0</accession>
<reference evidence="1" key="1">
    <citation type="submission" date="2014-09" db="EMBL/GenBank/DDBJ databases">
        <authorList>
            <person name="Magalhaes I.L.F."/>
            <person name="Oliveira U."/>
            <person name="Santos F.R."/>
            <person name="Vidigal T.H.D.A."/>
            <person name="Brescovit A.D."/>
            <person name="Santos A.J."/>
        </authorList>
    </citation>
    <scope>NUCLEOTIDE SEQUENCE</scope>
    <source>
        <tissue evidence="1">Shoot tissue taken approximately 20 cm above the soil surface</tissue>
    </source>
</reference>
<evidence type="ECO:0000313" key="1">
    <source>
        <dbReference type="EMBL" id="JAD29187.1"/>
    </source>
</evidence>
<reference evidence="1" key="2">
    <citation type="journal article" date="2015" name="Data Brief">
        <title>Shoot transcriptome of the giant reed, Arundo donax.</title>
        <authorList>
            <person name="Barrero R.A."/>
            <person name="Guerrero F.D."/>
            <person name="Moolhuijzen P."/>
            <person name="Goolsby J.A."/>
            <person name="Tidwell J."/>
            <person name="Bellgard S.E."/>
            <person name="Bellgard M.I."/>
        </authorList>
    </citation>
    <scope>NUCLEOTIDE SEQUENCE</scope>
    <source>
        <tissue evidence="1">Shoot tissue taken approximately 20 cm above the soil surface</tissue>
    </source>
</reference>
<protein>
    <submittedName>
        <fullName evidence="1">Uncharacterized protein</fullName>
    </submittedName>
</protein>
<dbReference type="AlphaFoldDB" id="A0A0A8Z2X0"/>
<organism evidence="1">
    <name type="scientific">Arundo donax</name>
    <name type="common">Giant reed</name>
    <name type="synonym">Donax arundinaceus</name>
    <dbReference type="NCBI Taxonomy" id="35708"/>
    <lineage>
        <taxon>Eukaryota</taxon>
        <taxon>Viridiplantae</taxon>
        <taxon>Streptophyta</taxon>
        <taxon>Embryophyta</taxon>
        <taxon>Tracheophyta</taxon>
        <taxon>Spermatophyta</taxon>
        <taxon>Magnoliopsida</taxon>
        <taxon>Liliopsida</taxon>
        <taxon>Poales</taxon>
        <taxon>Poaceae</taxon>
        <taxon>PACMAD clade</taxon>
        <taxon>Arundinoideae</taxon>
        <taxon>Arundineae</taxon>
        <taxon>Arundo</taxon>
    </lineage>
</organism>
<name>A0A0A8Z2X0_ARUDO</name>
<sequence length="56" mass="6042">MAHSAEATAGPLHSPLIQEKNRVKLIRDDESRELMSSILRVTTGTSVTSANASLFC</sequence>